<sequence>MSSSNPPGQDLLRSPFRYRVNLNTPLALSVARIFIPICFGMYSLWLGADSNWDLFNYHLYNPFAWLHGKWLLDIAPAGLQSYFNPLLDLVFYWANTHLPSRLVGFALGWLHGLSFVLILAIAQRVLTGLPESDRYRVPLLLAVAGCLTGNFLSGLGNLMGDDSTALLVLSGLFVLLANWERLATATPRSIAAAIAGGIVLGLGVGLKLTNAVFAVALCVALLSYPGGVAARLRVSVCFGIGVLIGLALTGGYWFVHMWKLFGNPLYPQFGGLFPNPMTQAGGAGDSRWGPHGAWESVLWPIIITLDSGRVSEIPIRQIVWALVYLLLLAWGVGQVSGRLKSAARSAFDPRARLIVVFVVVGFVVWMRLFSIYRYVVPIEALTPLVIWILLHRLLRPEAARRAAKWILVAATAVVVTGGARTWGHEGWSDPLYHAQLPEVSQPARATVILSSQHRRAWAWLATFFPPEIAFMQLDSSFPGTSLFLAHMRDTARSRGGPIYAVVDGEYDWRADSVARVGRFVERIGMTRGERGCAVLREAVTRLHLHASVVSTPHSARACELAERADDAERFQRENQDDLKQAALAFERDGFELDVSSCERYVAGVGTGHVSYQWCRVSLR</sequence>
<evidence type="ECO:0000313" key="3">
    <source>
        <dbReference type="Proteomes" id="UP000298656"/>
    </source>
</evidence>
<feature type="transmembrane region" description="Helical" evidence="1">
    <location>
        <begin position="20"/>
        <end position="45"/>
    </location>
</feature>
<feature type="transmembrane region" description="Helical" evidence="1">
    <location>
        <begin position="212"/>
        <end position="229"/>
    </location>
</feature>
<dbReference type="OrthoDB" id="1814621at2"/>
<name>A0A4P8IZG5_9BURK</name>
<feature type="transmembrane region" description="Helical" evidence="1">
    <location>
        <begin position="236"/>
        <end position="255"/>
    </location>
</feature>
<accession>A0A4P8IZG5</accession>
<keyword evidence="3" id="KW-1185">Reference proteome</keyword>
<dbReference type="KEGG" id="tvl:FAZ95_20600"/>
<feature type="transmembrane region" description="Helical" evidence="1">
    <location>
        <begin position="351"/>
        <end position="368"/>
    </location>
</feature>
<dbReference type="AlphaFoldDB" id="A0A4P8IZG5"/>
<keyword evidence="1" id="KW-1133">Transmembrane helix</keyword>
<proteinExistence type="predicted"/>
<organism evidence="2 3">
    <name type="scientific">Trinickia violacea</name>
    <dbReference type="NCBI Taxonomy" id="2571746"/>
    <lineage>
        <taxon>Bacteria</taxon>
        <taxon>Pseudomonadati</taxon>
        <taxon>Pseudomonadota</taxon>
        <taxon>Betaproteobacteria</taxon>
        <taxon>Burkholderiales</taxon>
        <taxon>Burkholderiaceae</taxon>
        <taxon>Trinickia</taxon>
    </lineage>
</organism>
<keyword evidence="1" id="KW-0812">Transmembrane</keyword>
<feature type="transmembrane region" description="Helical" evidence="1">
    <location>
        <begin position="134"/>
        <end position="152"/>
    </location>
</feature>
<dbReference type="Proteomes" id="UP000298656">
    <property type="component" value="Chromosome 1"/>
</dbReference>
<keyword evidence="1" id="KW-0472">Membrane</keyword>
<feature type="transmembrane region" description="Helical" evidence="1">
    <location>
        <begin position="102"/>
        <end position="122"/>
    </location>
</feature>
<reference evidence="2 3" key="1">
    <citation type="submission" date="2019-05" db="EMBL/GenBank/DDBJ databases">
        <title>Burkholderia sp. DHOD12, isolated from subtropical forest soil.</title>
        <authorList>
            <person name="Gao Z.-H."/>
            <person name="Qiu L.-H."/>
        </authorList>
    </citation>
    <scope>NUCLEOTIDE SEQUENCE [LARGE SCALE GENOMIC DNA]</scope>
    <source>
        <strain evidence="2 3">DHOD12</strain>
    </source>
</reference>
<dbReference type="RefSeq" id="WP_137334124.1">
    <property type="nucleotide sequence ID" value="NZ_CP040077.1"/>
</dbReference>
<evidence type="ECO:0000313" key="2">
    <source>
        <dbReference type="EMBL" id="QCP51339.1"/>
    </source>
</evidence>
<feature type="transmembrane region" description="Helical" evidence="1">
    <location>
        <begin position="318"/>
        <end position="339"/>
    </location>
</feature>
<protein>
    <recommendedName>
        <fullName evidence="4">DUF2029 domain-containing protein</fullName>
    </recommendedName>
</protein>
<feature type="transmembrane region" description="Helical" evidence="1">
    <location>
        <begin position="189"/>
        <end position="206"/>
    </location>
</feature>
<gene>
    <name evidence="2" type="ORF">FAZ95_20600</name>
</gene>
<dbReference type="EMBL" id="CP040077">
    <property type="protein sequence ID" value="QCP51339.1"/>
    <property type="molecule type" value="Genomic_DNA"/>
</dbReference>
<evidence type="ECO:0000256" key="1">
    <source>
        <dbReference type="SAM" id="Phobius"/>
    </source>
</evidence>
<evidence type="ECO:0008006" key="4">
    <source>
        <dbReference type="Google" id="ProtNLM"/>
    </source>
</evidence>
<feature type="transmembrane region" description="Helical" evidence="1">
    <location>
        <begin position="164"/>
        <end position="182"/>
    </location>
</feature>